<dbReference type="PROSITE" id="PS00166">
    <property type="entry name" value="ENOYL_COA_HYDRATASE"/>
    <property type="match status" value="1"/>
</dbReference>
<evidence type="ECO:0000313" key="4">
    <source>
        <dbReference type="EMBL" id="KAA6127113.1"/>
    </source>
</evidence>
<evidence type="ECO:0000256" key="2">
    <source>
        <dbReference type="RuleBase" id="RU003707"/>
    </source>
</evidence>
<dbReference type="Proteomes" id="UP000324324">
    <property type="component" value="Unassembled WGS sequence"/>
</dbReference>
<dbReference type="Gene3D" id="3.90.226.10">
    <property type="entry name" value="2-enoyl-CoA Hydratase, Chain A, domain 1"/>
    <property type="match status" value="1"/>
</dbReference>
<sequence length="257" mass="28106">MDTSSPVSLRRMPQDHVAHVVLQRPPHNHVDADCMAALADALEQLDRDDDCRAIVLAADGKSFCAGADFGASDPSIRRDPSPFYRQAMRLFRTRKPIVAAVHGAAIGAGVGLALVADFRVTCREARFSVNFNRLGFHPGFGLSLTLPRLIGEQRAALLFYTGRRIDGATAVEMGLADELVEQADVRARAHALACEIALSAPLAVESTRATLRAGLADRVAEINRHELQVQLTQFPTEDFREGVAAMAERRLPNFQRR</sequence>
<evidence type="ECO:0000256" key="1">
    <source>
        <dbReference type="ARBA" id="ARBA00005254"/>
    </source>
</evidence>
<comment type="caution">
    <text evidence="4">The sequence shown here is derived from an EMBL/GenBank/DDBJ whole genome shotgun (WGS) entry which is preliminary data.</text>
</comment>
<dbReference type="SUPFAM" id="SSF52096">
    <property type="entry name" value="ClpP/crotonase"/>
    <property type="match status" value="1"/>
</dbReference>
<dbReference type="PANTHER" id="PTHR43802:SF1">
    <property type="entry name" value="IP11341P-RELATED"/>
    <property type="match status" value="1"/>
</dbReference>
<dbReference type="EMBL" id="VWRN01000025">
    <property type="protein sequence ID" value="KAA6127113.1"/>
    <property type="molecule type" value="Genomic_DNA"/>
</dbReference>
<evidence type="ECO:0000256" key="3">
    <source>
        <dbReference type="SAM" id="Phobius"/>
    </source>
</evidence>
<dbReference type="InterPro" id="IPR001753">
    <property type="entry name" value="Enoyl-CoA_hydra/iso"/>
</dbReference>
<dbReference type="CDD" id="cd06558">
    <property type="entry name" value="crotonase-like"/>
    <property type="match status" value="1"/>
</dbReference>
<dbReference type="GO" id="GO:0016853">
    <property type="term" value="F:isomerase activity"/>
    <property type="evidence" value="ECO:0007669"/>
    <property type="project" value="UniProtKB-KW"/>
</dbReference>
<name>A0A5M8AU79_9BURK</name>
<organism evidence="4 5">
    <name type="scientific">Cupriavidus cauae</name>
    <dbReference type="NCBI Taxonomy" id="2608999"/>
    <lineage>
        <taxon>Bacteria</taxon>
        <taxon>Pseudomonadati</taxon>
        <taxon>Pseudomonadota</taxon>
        <taxon>Betaproteobacteria</taxon>
        <taxon>Burkholderiales</taxon>
        <taxon>Burkholderiaceae</taxon>
        <taxon>Cupriavidus</taxon>
    </lineage>
</organism>
<dbReference type="InterPro" id="IPR018376">
    <property type="entry name" value="Enoyl-CoA_hyd/isom_CS"/>
</dbReference>
<comment type="similarity">
    <text evidence="1 2">Belongs to the enoyl-CoA hydratase/isomerase family.</text>
</comment>
<proteinExistence type="inferred from homology"/>
<dbReference type="RefSeq" id="WP_149317191.1">
    <property type="nucleotide sequence ID" value="NZ_VWRN01000025.1"/>
</dbReference>
<protein>
    <submittedName>
        <fullName evidence="4">Enoyl-CoA hydratase/isomerase family protein</fullName>
    </submittedName>
</protein>
<reference evidence="4 5" key="1">
    <citation type="submission" date="2019-09" db="EMBL/GenBank/DDBJ databases">
        <title>Isolation of a novel species in the genus Cupriavidus from patients with sepsis using whole genome sequencing.</title>
        <authorList>
            <person name="Kweon O.J."/>
            <person name="Lee M.-K."/>
        </authorList>
    </citation>
    <scope>NUCLEOTIDE SEQUENCE [LARGE SCALE GENOMIC DNA]</scope>
    <source>
        <strain evidence="4 5">MKL-01</strain>
    </source>
</reference>
<keyword evidence="5" id="KW-1185">Reference proteome</keyword>
<feature type="transmembrane region" description="Helical" evidence="3">
    <location>
        <begin position="97"/>
        <end position="116"/>
    </location>
</feature>
<accession>A0A5M8AU79</accession>
<dbReference type="InterPro" id="IPR029045">
    <property type="entry name" value="ClpP/crotonase-like_dom_sf"/>
</dbReference>
<keyword evidence="3" id="KW-0812">Transmembrane</keyword>
<keyword evidence="3" id="KW-0472">Membrane</keyword>
<dbReference type="AlphaFoldDB" id="A0A5M8AU79"/>
<keyword evidence="3" id="KW-1133">Transmembrane helix</keyword>
<evidence type="ECO:0000313" key="5">
    <source>
        <dbReference type="Proteomes" id="UP000324324"/>
    </source>
</evidence>
<dbReference type="Pfam" id="PF00378">
    <property type="entry name" value="ECH_1"/>
    <property type="match status" value="1"/>
</dbReference>
<gene>
    <name evidence="4" type="ORF">F1599_08860</name>
</gene>
<keyword evidence="4" id="KW-0413">Isomerase</keyword>
<dbReference type="PANTHER" id="PTHR43802">
    <property type="entry name" value="ENOYL-COA HYDRATASE"/>
    <property type="match status" value="1"/>
</dbReference>